<comment type="caution">
    <text evidence="2">The sequence shown here is derived from an EMBL/GenBank/DDBJ whole genome shotgun (WGS) entry which is preliminary data.</text>
</comment>
<keyword evidence="3" id="KW-1185">Reference proteome</keyword>
<protein>
    <submittedName>
        <fullName evidence="2">Uncharacterized protein</fullName>
    </submittedName>
</protein>
<gene>
    <name evidence="2" type="ORF">EB796_018219</name>
</gene>
<dbReference type="Proteomes" id="UP000593567">
    <property type="component" value="Unassembled WGS sequence"/>
</dbReference>
<evidence type="ECO:0000313" key="3">
    <source>
        <dbReference type="Proteomes" id="UP000593567"/>
    </source>
</evidence>
<keyword evidence="1" id="KW-1133">Transmembrane helix</keyword>
<name>A0A7J7JBZ4_BUGNE</name>
<reference evidence="2" key="1">
    <citation type="submission" date="2020-06" db="EMBL/GenBank/DDBJ databases">
        <title>Draft genome of Bugula neritina, a colonial animal packing powerful symbionts and potential medicines.</title>
        <authorList>
            <person name="Rayko M."/>
        </authorList>
    </citation>
    <scope>NUCLEOTIDE SEQUENCE [LARGE SCALE GENOMIC DNA]</scope>
    <source>
        <strain evidence="2">Kwan_BN1</strain>
    </source>
</reference>
<keyword evidence="1" id="KW-0812">Transmembrane</keyword>
<dbReference type="AlphaFoldDB" id="A0A7J7JBZ4"/>
<evidence type="ECO:0000313" key="2">
    <source>
        <dbReference type="EMBL" id="KAF6023463.1"/>
    </source>
</evidence>
<evidence type="ECO:0000256" key="1">
    <source>
        <dbReference type="SAM" id="Phobius"/>
    </source>
</evidence>
<keyword evidence="1" id="KW-0472">Membrane</keyword>
<dbReference type="EMBL" id="VXIV02002709">
    <property type="protein sequence ID" value="KAF6023463.1"/>
    <property type="molecule type" value="Genomic_DNA"/>
</dbReference>
<accession>A0A7J7JBZ4</accession>
<sequence>MEFTEFEKKGSPHGRCQRVKDVLLVVVVLLLLLQTGFNIWLWQSNMIGMNLVEDRPTAHSIHKRQANPDEPIPYGTVTGSPPGGANCRTVCELTCAPLI</sequence>
<organism evidence="2 3">
    <name type="scientific">Bugula neritina</name>
    <name type="common">Brown bryozoan</name>
    <name type="synonym">Sertularia neritina</name>
    <dbReference type="NCBI Taxonomy" id="10212"/>
    <lineage>
        <taxon>Eukaryota</taxon>
        <taxon>Metazoa</taxon>
        <taxon>Spiralia</taxon>
        <taxon>Lophotrochozoa</taxon>
        <taxon>Bryozoa</taxon>
        <taxon>Gymnolaemata</taxon>
        <taxon>Cheilostomatida</taxon>
        <taxon>Flustrina</taxon>
        <taxon>Buguloidea</taxon>
        <taxon>Bugulidae</taxon>
        <taxon>Bugula</taxon>
    </lineage>
</organism>
<feature type="transmembrane region" description="Helical" evidence="1">
    <location>
        <begin position="21"/>
        <end position="42"/>
    </location>
</feature>
<proteinExistence type="predicted"/>